<evidence type="ECO:0000259" key="10">
    <source>
        <dbReference type="Pfam" id="PF02366"/>
    </source>
</evidence>
<dbReference type="STRING" id="1137991.SAMN05660642_02937"/>
<feature type="transmembrane region" description="Helical" evidence="9">
    <location>
        <begin position="231"/>
        <end position="249"/>
    </location>
</feature>
<evidence type="ECO:0000256" key="8">
    <source>
        <dbReference type="SAM" id="MobiDB-lite"/>
    </source>
</evidence>
<accession>A0A1G9UT52</accession>
<dbReference type="EMBL" id="FNHE01000007">
    <property type="protein sequence ID" value="SDM63076.1"/>
    <property type="molecule type" value="Genomic_DNA"/>
</dbReference>
<keyword evidence="3 11" id="KW-0328">Glycosyltransferase</keyword>
<feature type="compositionally biased region" description="Low complexity" evidence="8">
    <location>
        <begin position="18"/>
        <end position="29"/>
    </location>
</feature>
<evidence type="ECO:0000256" key="1">
    <source>
        <dbReference type="ARBA" id="ARBA00004651"/>
    </source>
</evidence>
<feature type="transmembrane region" description="Helical" evidence="9">
    <location>
        <begin position="137"/>
        <end position="155"/>
    </location>
</feature>
<keyword evidence="5 9" id="KW-0812">Transmembrane</keyword>
<keyword evidence="4 11" id="KW-0808">Transferase</keyword>
<evidence type="ECO:0000256" key="2">
    <source>
        <dbReference type="ARBA" id="ARBA00022475"/>
    </source>
</evidence>
<feature type="transmembrane region" description="Helical" evidence="9">
    <location>
        <begin position="208"/>
        <end position="224"/>
    </location>
</feature>
<feature type="domain" description="ArnT-like N-terminal" evidence="10">
    <location>
        <begin position="113"/>
        <end position="226"/>
    </location>
</feature>
<feature type="transmembrane region" description="Helical" evidence="9">
    <location>
        <begin position="161"/>
        <end position="181"/>
    </location>
</feature>
<comment type="subcellular location">
    <subcellularLocation>
        <location evidence="1">Cell membrane</location>
        <topology evidence="1">Multi-pass membrane protein</topology>
    </subcellularLocation>
</comment>
<keyword evidence="6 9" id="KW-1133">Transmembrane helix</keyword>
<feature type="transmembrane region" description="Helical" evidence="9">
    <location>
        <begin position="408"/>
        <end position="429"/>
    </location>
</feature>
<feature type="transmembrane region" description="Helical" evidence="9">
    <location>
        <begin position="113"/>
        <end position="132"/>
    </location>
</feature>
<keyword evidence="7 9" id="KW-0472">Membrane</keyword>
<dbReference type="AlphaFoldDB" id="A0A1G9UT52"/>
<evidence type="ECO:0000256" key="7">
    <source>
        <dbReference type="ARBA" id="ARBA00023136"/>
    </source>
</evidence>
<evidence type="ECO:0000313" key="11">
    <source>
        <dbReference type="EMBL" id="SDM63076.1"/>
    </source>
</evidence>
<dbReference type="RefSeq" id="WP_091219591.1">
    <property type="nucleotide sequence ID" value="NZ_FNHE01000007.1"/>
</dbReference>
<dbReference type="Proteomes" id="UP000198680">
    <property type="component" value="Unassembled WGS sequence"/>
</dbReference>
<sequence>MTQAPGARRRPESPEDPAPAAGALASGAADAARPGPAARAFRLARRHAVFLVVLVLAAIARGYVTAAYLTALWFPDSGTYVDRAEWVEPAVDRPWGYSAFLALLNPVTTFREVAIVQHVLGLAVVVLVYALLQRRGVARWLSVLAVLPLAFDAYLLNIEHFILAETLFVCLMAVALVLLLVRERPGPLLIAAVGVVLGLLTLTRTVGLFLVGVVFVYLVVRLLVRTLRWPAVVAFLGGVAAVLVPYAAWFGSVHGSFGLTDYTGHFLYGRVATFVQCEELDVPERLQPLCPTQPPEERRPGDQFVWFADSPANAVVDGERVWSEEDLAEFATIAITGQPWDYLRQLLSETVHYVRPGRVSGPQDTCPTWWAFPYAEPVEQYDCTPVLAPGPYGYDEGMVGDLRSYQRYFYTPGPVLGVCMLVGLGALFLRRRDWRDRLDPALLALIGLTLMAGPAATASFDFRYVLPTLAVLPPAAVLALRGVSLRRRRDERGPAEAPRPEPAPAAG</sequence>
<evidence type="ECO:0000256" key="9">
    <source>
        <dbReference type="SAM" id="Phobius"/>
    </source>
</evidence>
<dbReference type="OrthoDB" id="3212150at2"/>
<dbReference type="GO" id="GO:0005886">
    <property type="term" value="C:plasma membrane"/>
    <property type="evidence" value="ECO:0007669"/>
    <property type="project" value="UniProtKB-SubCell"/>
</dbReference>
<dbReference type="InterPro" id="IPR050297">
    <property type="entry name" value="LipidA_mod_glycosyltrf_83"/>
</dbReference>
<protein>
    <submittedName>
        <fullName evidence="11">Dolichyl-phosphate-mannose-protein mannosyltransferase</fullName>
    </submittedName>
</protein>
<dbReference type="GO" id="GO:0006493">
    <property type="term" value="P:protein O-linked glycosylation"/>
    <property type="evidence" value="ECO:0007669"/>
    <property type="project" value="InterPro"/>
</dbReference>
<dbReference type="InterPro" id="IPR003342">
    <property type="entry name" value="ArnT-like_N"/>
</dbReference>
<evidence type="ECO:0000256" key="4">
    <source>
        <dbReference type="ARBA" id="ARBA00022679"/>
    </source>
</evidence>
<feature type="transmembrane region" description="Helical" evidence="9">
    <location>
        <begin position="464"/>
        <end position="483"/>
    </location>
</feature>
<feature type="region of interest" description="Disordered" evidence="8">
    <location>
        <begin position="1"/>
        <end position="29"/>
    </location>
</feature>
<dbReference type="Pfam" id="PF02366">
    <property type="entry name" value="PMT"/>
    <property type="match status" value="1"/>
</dbReference>
<evidence type="ECO:0000256" key="6">
    <source>
        <dbReference type="ARBA" id="ARBA00022989"/>
    </source>
</evidence>
<evidence type="ECO:0000313" key="12">
    <source>
        <dbReference type="Proteomes" id="UP000198680"/>
    </source>
</evidence>
<keyword evidence="2" id="KW-1003">Cell membrane</keyword>
<reference evidence="12" key="1">
    <citation type="submission" date="2016-10" db="EMBL/GenBank/DDBJ databases">
        <authorList>
            <person name="Varghese N."/>
            <person name="Submissions S."/>
        </authorList>
    </citation>
    <scope>NUCLEOTIDE SEQUENCE [LARGE SCALE GENOMIC DNA]</scope>
    <source>
        <strain evidence="12">DSM 45419</strain>
    </source>
</reference>
<name>A0A1G9UT52_9ACTN</name>
<dbReference type="GO" id="GO:0016763">
    <property type="term" value="F:pentosyltransferase activity"/>
    <property type="evidence" value="ECO:0007669"/>
    <property type="project" value="TreeGrafter"/>
</dbReference>
<proteinExistence type="predicted"/>
<dbReference type="PANTHER" id="PTHR33908:SF11">
    <property type="entry name" value="MEMBRANE PROTEIN"/>
    <property type="match status" value="1"/>
</dbReference>
<evidence type="ECO:0000256" key="3">
    <source>
        <dbReference type="ARBA" id="ARBA00022676"/>
    </source>
</evidence>
<feature type="transmembrane region" description="Helical" evidence="9">
    <location>
        <begin position="186"/>
        <end position="202"/>
    </location>
</feature>
<dbReference type="GO" id="GO:0000030">
    <property type="term" value="F:mannosyltransferase activity"/>
    <property type="evidence" value="ECO:0007669"/>
    <property type="project" value="InterPro"/>
</dbReference>
<feature type="transmembrane region" description="Helical" evidence="9">
    <location>
        <begin position="441"/>
        <end position="458"/>
    </location>
</feature>
<keyword evidence="12" id="KW-1185">Reference proteome</keyword>
<feature type="transmembrane region" description="Helical" evidence="9">
    <location>
        <begin position="48"/>
        <end position="74"/>
    </location>
</feature>
<evidence type="ECO:0000256" key="5">
    <source>
        <dbReference type="ARBA" id="ARBA00022692"/>
    </source>
</evidence>
<dbReference type="GO" id="GO:0009103">
    <property type="term" value="P:lipopolysaccharide biosynthetic process"/>
    <property type="evidence" value="ECO:0007669"/>
    <property type="project" value="UniProtKB-ARBA"/>
</dbReference>
<organism evidence="11 12">
    <name type="scientific">Geodermatophilus siccatus</name>
    <dbReference type="NCBI Taxonomy" id="1137991"/>
    <lineage>
        <taxon>Bacteria</taxon>
        <taxon>Bacillati</taxon>
        <taxon>Actinomycetota</taxon>
        <taxon>Actinomycetes</taxon>
        <taxon>Geodermatophilales</taxon>
        <taxon>Geodermatophilaceae</taxon>
        <taxon>Geodermatophilus</taxon>
    </lineage>
</organism>
<gene>
    <name evidence="11" type="ORF">SAMN05660642_02937</name>
</gene>
<dbReference type="PANTHER" id="PTHR33908">
    <property type="entry name" value="MANNOSYLTRANSFERASE YKCB-RELATED"/>
    <property type="match status" value="1"/>
</dbReference>